<sequence>MVRHVDFGAASMDSGALAEGVWEYVSDLVKSYRTQDVVELDTEPYRMASLPLSRGSTYSSSDSDESDADSAMLASCSLQEIRQEDLAAILPDQQEIDAFNDFECNRADKNSPATGDMSGSDMELPQQAVNALIQRTTESSSEGESHAPPNPNSLYANSLLQQFVAQTQMLNAPCPPIPSVNDNLKPILPLSNVDSQKVENDSAKRRRGRPKKEVKATEKAQEYCTNPNVSPDSGIQNSPDHVSSPEPTLSPNIKQNKTPKEELKKTDKQQVKNVSKNEKPVSKTATSPVKPVSNNSTNVVVNKTKEGNKIPVTSNRFDRVLYANADRVLYPPRRKPGRPAANRKGPGRPPKNKPSETADTKPTGKAVHATKSKLRARTVLAVKKLEIKNKFQTLKVPKLMHSKHKHKKHKKYKFKILKPITATDPKINLQIDKLIADFVKCCAIATKQPKENVPEQLLKTLKKINNSNEQRLPLKKRHYHLVSSNESKIETEEIKEEVEESADVKNKIKPKAGSSTPKSESQKSPTASKCPVSVVKANAVSSRTSNLNNNEYEIKESAGDGVGSHIDEAIEACINRFSNDKEKLSPTLVKADEDKLGSITATTPKKRHRLEMVSSAEKTIKTETSAEDVEELRPKITIESFITELKAKRNLICKSSETEDKVEEKVEVKEVVVGAGKGAVTSPESAKKKVRKRRAINRTEKKKQLVFEAPPAESKDPIPVNACDRVPKEGEEYTKFVQRTETSPLIPSTPEKPKLEDCPSKWELMSECESLPQDERIEFDDDLKPERMTLRHRDSSPATSVDTRSSERSKTKMDDVDLDLDVSLESSIERLRSRLEEKRKRKRSKDKLLDVNGYPKRRLRDVSPASSIEPLVERRLKDERASASGDEMKKSKKAPRWRKKYLVAGLFSDYYKEDDETIRQKRTENAQKTSRLTYNPEEHPYGLLPPPYHCGKYLRCRKLPFQLPFDLWWQHTHSQLPGRDVVPSWNYRKIRTNVYNVKTTTGACEPQPCNCKPSSNCGDDCINRLVLSECPASHRCQNQRIQRHEWAPGLEKFMTEFKGWGVRTKLPIKSGEFILEYVGEVVSDQEFKERMGTLYMQDTHHYCLHLDGGLLIDGHRMGGDGRFVNHSCAPNCEMQKWSVNGQFRMALFALRDIVAGEELTYDYNFSLFNPAEGQECKCGSEMCRGVIGGKSQRVRQLPEPSLNKNPGRVGRPRKTEAKKKATGGKEVEKPTVTAQVLPQIQVKPMSHQQKCFILEHHCFLLRNLTKVRKVRDRSLSTSALAVSRQQAATPTDTSAFLNHLNALQKPRNMKTRRLAQAEDDPELNKTVKLAALLKEIWSVVINAKDEKGEQLSAPFMIMPSKRKVPDFYTRIQNPIDLITIEQNIATGIYKTPNNFDEDFNKLFRNYIRFYGRTSDMGVCAAKLKKIYTESKQQSLPKFENALGEKPPPNFVSNKKKSEEEDIIRCICGIPRDEGLMIQCERCMVWQHCECVKADASAPSYHCEICVPRTVDYEIPLDEFTEHGHRYYMTLMRGDLQLRQGDTVYVLRDIPIEGTDRKHTYDTIGKIEYSELDIFRIERLWKETGTGRRLAYGHHYLRPHETYHEPTRKFFPNEVMRVPLYEAVPVELIISHCWVMDLNTYCKGRPIGAPEEHIYICEYRVDKGAKMFSKVSKSKFPICTKTFAFERFETRLKITRTYTPHDVDAALLKCGGRKQKNEEVPAPPPVILLPPPLREVVRAVPVLPPVIRTPVEQKARLNQILLNLLGKMPTKQVLDVSYLLEGGRRRKKQSQPEIANK</sequence>
<dbReference type="Pfam" id="PF01426">
    <property type="entry name" value="BAH"/>
    <property type="match status" value="1"/>
</dbReference>
<dbReference type="InterPro" id="IPR043319">
    <property type="entry name" value="PHD_ASH1L"/>
</dbReference>
<dbReference type="SMART" id="SM00317">
    <property type="entry name" value="SET"/>
    <property type="match status" value="1"/>
</dbReference>
<feature type="compositionally biased region" description="Low complexity" evidence="15">
    <location>
        <begin position="287"/>
        <end position="296"/>
    </location>
</feature>
<evidence type="ECO:0000256" key="10">
    <source>
        <dbReference type="ARBA" id="ARBA00022853"/>
    </source>
</evidence>
<organism evidence="21 22">
    <name type="scientific">Exocentrus adspersus</name>
    <dbReference type="NCBI Taxonomy" id="1586481"/>
    <lineage>
        <taxon>Eukaryota</taxon>
        <taxon>Metazoa</taxon>
        <taxon>Ecdysozoa</taxon>
        <taxon>Arthropoda</taxon>
        <taxon>Hexapoda</taxon>
        <taxon>Insecta</taxon>
        <taxon>Pterygota</taxon>
        <taxon>Neoptera</taxon>
        <taxon>Endopterygota</taxon>
        <taxon>Coleoptera</taxon>
        <taxon>Polyphaga</taxon>
        <taxon>Cucujiformia</taxon>
        <taxon>Chrysomeloidea</taxon>
        <taxon>Cerambycidae</taxon>
        <taxon>Lamiinae</taxon>
        <taxon>Acanthocinini</taxon>
        <taxon>Exocentrus</taxon>
    </lineage>
</organism>
<feature type="domain" description="Bromo" evidence="16">
    <location>
        <begin position="1347"/>
        <end position="1417"/>
    </location>
</feature>
<feature type="region of interest" description="Disordered" evidence="15">
    <location>
        <begin position="483"/>
        <end position="532"/>
    </location>
</feature>
<dbReference type="PROSITE" id="PS50014">
    <property type="entry name" value="BROMODOMAIN_2"/>
    <property type="match status" value="1"/>
</dbReference>
<feature type="compositionally biased region" description="Polar residues" evidence="15">
    <location>
        <begin position="223"/>
        <end position="256"/>
    </location>
</feature>
<evidence type="ECO:0000259" key="17">
    <source>
        <dbReference type="PROSITE" id="PS50280"/>
    </source>
</evidence>
<dbReference type="GO" id="GO:0003677">
    <property type="term" value="F:DNA binding"/>
    <property type="evidence" value="ECO:0007669"/>
    <property type="project" value="InterPro"/>
</dbReference>
<protein>
    <recommendedName>
        <fullName evidence="23">Histone-lysine N-methyltransferase ash1</fullName>
    </recommendedName>
</protein>
<dbReference type="SUPFAM" id="SSF47370">
    <property type="entry name" value="Bromodomain"/>
    <property type="match status" value="1"/>
</dbReference>
<dbReference type="CDD" id="cd19174">
    <property type="entry name" value="SET_ASH1L"/>
    <property type="match status" value="1"/>
</dbReference>
<evidence type="ECO:0000259" key="20">
    <source>
        <dbReference type="PROSITE" id="PS51215"/>
    </source>
</evidence>
<feature type="domain" description="AWS" evidence="20">
    <location>
        <begin position="1004"/>
        <end position="1045"/>
    </location>
</feature>
<dbReference type="Pfam" id="PF20826">
    <property type="entry name" value="PHD_5"/>
    <property type="match status" value="1"/>
</dbReference>
<dbReference type="PROSITE" id="PS51215">
    <property type="entry name" value="AWS"/>
    <property type="match status" value="1"/>
</dbReference>
<evidence type="ECO:0000256" key="12">
    <source>
        <dbReference type="ARBA" id="ARBA00023242"/>
    </source>
</evidence>
<dbReference type="InterPro" id="IPR001025">
    <property type="entry name" value="BAH_dom"/>
</dbReference>
<feature type="region of interest" description="Disordered" evidence="15">
    <location>
        <begin position="772"/>
        <end position="814"/>
    </location>
</feature>
<keyword evidence="4" id="KW-0489">Methyltransferase</keyword>
<evidence type="ECO:0000256" key="3">
    <source>
        <dbReference type="ARBA" id="ARBA00022454"/>
    </source>
</evidence>
<keyword evidence="6" id="KW-0949">S-adenosyl-L-methionine</keyword>
<dbReference type="CDD" id="cd05525">
    <property type="entry name" value="Bromo_ASH1"/>
    <property type="match status" value="1"/>
</dbReference>
<feature type="domain" description="SET" evidence="17">
    <location>
        <begin position="1048"/>
        <end position="1164"/>
    </location>
</feature>
<dbReference type="SUPFAM" id="SSF82199">
    <property type="entry name" value="SET domain"/>
    <property type="match status" value="1"/>
</dbReference>
<keyword evidence="11 13" id="KW-0103">Bromodomain</keyword>
<keyword evidence="3" id="KW-0158">Chromosome</keyword>
<dbReference type="CDD" id="cd04717">
    <property type="entry name" value="BAH_polybromo"/>
    <property type="match status" value="1"/>
</dbReference>
<evidence type="ECO:0000256" key="11">
    <source>
        <dbReference type="ARBA" id="ARBA00023117"/>
    </source>
</evidence>
<dbReference type="InterPro" id="IPR043320">
    <property type="entry name" value="Bromo_ASH1L"/>
</dbReference>
<evidence type="ECO:0000256" key="1">
    <source>
        <dbReference type="ARBA" id="ARBA00004123"/>
    </source>
</evidence>
<dbReference type="Gene3D" id="1.20.920.10">
    <property type="entry name" value="Bromodomain-like"/>
    <property type="match status" value="1"/>
</dbReference>
<evidence type="ECO:0000256" key="5">
    <source>
        <dbReference type="ARBA" id="ARBA00022679"/>
    </source>
</evidence>
<dbReference type="Gene3D" id="2.170.270.10">
    <property type="entry name" value="SET domain"/>
    <property type="match status" value="1"/>
</dbReference>
<dbReference type="GO" id="GO:0032259">
    <property type="term" value="P:methylation"/>
    <property type="evidence" value="ECO:0007669"/>
    <property type="project" value="UniProtKB-KW"/>
</dbReference>
<dbReference type="PROSITE" id="PS50280">
    <property type="entry name" value="SET"/>
    <property type="match status" value="1"/>
</dbReference>
<dbReference type="GO" id="GO:0005694">
    <property type="term" value="C:chromosome"/>
    <property type="evidence" value="ECO:0007669"/>
    <property type="project" value="UniProtKB-SubCell"/>
</dbReference>
<dbReference type="FunFam" id="3.30.40.10:FF:000113">
    <property type="entry name" value="Histone-lysine N-methyltransferase"/>
    <property type="match status" value="1"/>
</dbReference>
<dbReference type="SMART" id="SM00297">
    <property type="entry name" value="BROMO"/>
    <property type="match status" value="1"/>
</dbReference>
<keyword evidence="12" id="KW-0539">Nucleus</keyword>
<feature type="compositionally biased region" description="Basic and acidic residues" evidence="15">
    <location>
        <begin position="211"/>
        <end position="221"/>
    </location>
</feature>
<keyword evidence="9" id="KW-0862">Zinc</keyword>
<accession>A0AAV8VVA5</accession>
<dbReference type="InterPro" id="IPR003616">
    <property type="entry name" value="Post-SET_dom"/>
</dbReference>
<dbReference type="PROSITE" id="PS01359">
    <property type="entry name" value="ZF_PHD_1"/>
    <property type="match status" value="1"/>
</dbReference>
<keyword evidence="5" id="KW-0808">Transferase</keyword>
<dbReference type="CDD" id="cd15548">
    <property type="entry name" value="PHD_ASH1L"/>
    <property type="match status" value="1"/>
</dbReference>
<dbReference type="PROSITE" id="PS50868">
    <property type="entry name" value="POST_SET"/>
    <property type="match status" value="1"/>
</dbReference>
<dbReference type="GO" id="GO:0042800">
    <property type="term" value="F:histone H3K4 methyltransferase activity"/>
    <property type="evidence" value="ECO:0007669"/>
    <property type="project" value="TreeGrafter"/>
</dbReference>
<dbReference type="InterPro" id="IPR006560">
    <property type="entry name" value="AWS_dom"/>
</dbReference>
<dbReference type="Proteomes" id="UP001159042">
    <property type="component" value="Unassembled WGS sequence"/>
</dbReference>
<evidence type="ECO:0000256" key="14">
    <source>
        <dbReference type="SAM" id="Coils"/>
    </source>
</evidence>
<dbReference type="SUPFAM" id="SSF57903">
    <property type="entry name" value="FYVE/PHD zinc finger"/>
    <property type="match status" value="1"/>
</dbReference>
<evidence type="ECO:0000256" key="2">
    <source>
        <dbReference type="ARBA" id="ARBA00004286"/>
    </source>
</evidence>
<gene>
    <name evidence="21" type="ORF">NQ315_011450</name>
</gene>
<feature type="region of interest" description="Disordered" evidence="15">
    <location>
        <begin position="328"/>
        <end position="371"/>
    </location>
</feature>
<keyword evidence="22" id="KW-1185">Reference proteome</keyword>
<dbReference type="InterPro" id="IPR046341">
    <property type="entry name" value="SET_dom_sf"/>
</dbReference>
<evidence type="ECO:0000256" key="13">
    <source>
        <dbReference type="PROSITE-ProRule" id="PRU00035"/>
    </source>
</evidence>
<evidence type="ECO:0000256" key="15">
    <source>
        <dbReference type="SAM" id="MobiDB-lite"/>
    </source>
</evidence>
<dbReference type="SMART" id="SM00439">
    <property type="entry name" value="BAH"/>
    <property type="match status" value="1"/>
</dbReference>
<dbReference type="Pfam" id="PF17907">
    <property type="entry name" value="AWS"/>
    <property type="match status" value="1"/>
</dbReference>
<dbReference type="SMART" id="SM00384">
    <property type="entry name" value="AT_hook"/>
    <property type="match status" value="3"/>
</dbReference>
<evidence type="ECO:0000256" key="7">
    <source>
        <dbReference type="ARBA" id="ARBA00022723"/>
    </source>
</evidence>
<dbReference type="GO" id="GO:0006355">
    <property type="term" value="P:regulation of DNA-templated transcription"/>
    <property type="evidence" value="ECO:0007669"/>
    <property type="project" value="TreeGrafter"/>
</dbReference>
<feature type="region of interest" description="Disordered" evidence="15">
    <location>
        <begin position="699"/>
        <end position="724"/>
    </location>
</feature>
<feature type="compositionally biased region" description="Polar residues" evidence="15">
    <location>
        <begin position="513"/>
        <end position="527"/>
    </location>
</feature>
<dbReference type="PROSITE" id="PS51038">
    <property type="entry name" value="BAH"/>
    <property type="match status" value="1"/>
</dbReference>
<dbReference type="Pfam" id="PF00439">
    <property type="entry name" value="Bromodomain"/>
    <property type="match status" value="1"/>
</dbReference>
<comment type="subcellular location">
    <subcellularLocation>
        <location evidence="2">Chromosome</location>
    </subcellularLocation>
    <subcellularLocation>
        <location evidence="1">Nucleus</location>
    </subcellularLocation>
</comment>
<dbReference type="PANTHER" id="PTHR46147:SF3">
    <property type="entry name" value="HISTONE-LYSINE N-METHYLTRANSFERASE ASH1"/>
    <property type="match status" value="1"/>
</dbReference>
<comment type="caution">
    <text evidence="21">The sequence shown here is derived from an EMBL/GenBank/DDBJ whole genome shotgun (WGS) entry which is preliminary data.</text>
</comment>
<dbReference type="Gene3D" id="2.30.30.490">
    <property type="match status" value="1"/>
</dbReference>
<dbReference type="SMART" id="SM00249">
    <property type="entry name" value="PHD"/>
    <property type="match status" value="1"/>
</dbReference>
<feature type="region of interest" description="Disordered" evidence="15">
    <location>
        <begin position="134"/>
        <end position="154"/>
    </location>
</feature>
<feature type="compositionally biased region" description="Basic and acidic residues" evidence="15">
    <location>
        <begin position="782"/>
        <end position="795"/>
    </location>
</feature>
<dbReference type="InterPro" id="IPR013083">
    <property type="entry name" value="Znf_RING/FYVE/PHD"/>
</dbReference>
<evidence type="ECO:0000313" key="21">
    <source>
        <dbReference type="EMBL" id="KAJ8917997.1"/>
    </source>
</evidence>
<feature type="domain" description="BAH" evidence="19">
    <location>
        <begin position="1535"/>
        <end position="1671"/>
    </location>
</feature>
<feature type="region of interest" description="Disordered" evidence="15">
    <location>
        <begin position="191"/>
        <end position="296"/>
    </location>
</feature>
<dbReference type="InterPro" id="IPR011011">
    <property type="entry name" value="Znf_FYVE_PHD"/>
</dbReference>
<evidence type="ECO:0000256" key="6">
    <source>
        <dbReference type="ARBA" id="ARBA00022691"/>
    </source>
</evidence>
<keyword evidence="10" id="KW-0156">Chromatin regulator</keyword>
<dbReference type="SMART" id="SM00570">
    <property type="entry name" value="AWS"/>
    <property type="match status" value="1"/>
</dbReference>
<evidence type="ECO:0000256" key="4">
    <source>
        <dbReference type="ARBA" id="ARBA00022603"/>
    </source>
</evidence>
<dbReference type="GO" id="GO:0005654">
    <property type="term" value="C:nucleoplasm"/>
    <property type="evidence" value="ECO:0007669"/>
    <property type="project" value="TreeGrafter"/>
</dbReference>
<evidence type="ECO:0000259" key="19">
    <source>
        <dbReference type="PROSITE" id="PS51038"/>
    </source>
</evidence>
<proteinExistence type="predicted"/>
<evidence type="ECO:0000256" key="9">
    <source>
        <dbReference type="ARBA" id="ARBA00022833"/>
    </source>
</evidence>
<name>A0AAV8VVA5_9CUCU</name>
<keyword evidence="8" id="KW-0863">Zinc-finger</keyword>
<feature type="compositionally biased region" description="Basic and acidic residues" evidence="15">
    <location>
        <begin position="871"/>
        <end position="889"/>
    </location>
</feature>
<dbReference type="PANTHER" id="PTHR46147">
    <property type="entry name" value="HISTONE-LYSINE N-METHYLTRANSFERASE ASH1"/>
    <property type="match status" value="1"/>
</dbReference>
<dbReference type="InterPro" id="IPR019786">
    <property type="entry name" value="Zinc_finger_PHD-type_CS"/>
</dbReference>
<feature type="domain" description="Post-SET" evidence="18">
    <location>
        <begin position="1172"/>
        <end position="1188"/>
    </location>
</feature>
<dbReference type="EMBL" id="JANEYG010000028">
    <property type="protein sequence ID" value="KAJ8917997.1"/>
    <property type="molecule type" value="Genomic_DNA"/>
</dbReference>
<dbReference type="InterPro" id="IPR017956">
    <property type="entry name" value="AT_hook_DNA-bd_motif"/>
</dbReference>
<dbReference type="GO" id="GO:0008270">
    <property type="term" value="F:zinc ion binding"/>
    <property type="evidence" value="ECO:0007669"/>
    <property type="project" value="UniProtKB-KW"/>
</dbReference>
<reference evidence="21 22" key="1">
    <citation type="journal article" date="2023" name="Insect Mol. Biol.">
        <title>Genome sequencing provides insights into the evolution of gene families encoding plant cell wall-degrading enzymes in longhorned beetles.</title>
        <authorList>
            <person name="Shin N.R."/>
            <person name="Okamura Y."/>
            <person name="Kirsch R."/>
            <person name="Pauchet Y."/>
        </authorList>
    </citation>
    <scope>NUCLEOTIDE SEQUENCE [LARGE SCALE GENOMIC DNA]</scope>
    <source>
        <strain evidence="21">EAD_L_NR</strain>
    </source>
</reference>
<dbReference type="InterPro" id="IPR001965">
    <property type="entry name" value="Znf_PHD"/>
</dbReference>
<evidence type="ECO:0000259" key="18">
    <source>
        <dbReference type="PROSITE" id="PS50868"/>
    </source>
</evidence>
<dbReference type="Pfam" id="PF00856">
    <property type="entry name" value="SET"/>
    <property type="match status" value="1"/>
</dbReference>
<dbReference type="Gene3D" id="3.30.40.10">
    <property type="entry name" value="Zinc/RING finger domain, C3HC4 (zinc finger)"/>
    <property type="match status" value="1"/>
</dbReference>
<dbReference type="InterPro" id="IPR001214">
    <property type="entry name" value="SET_dom"/>
</dbReference>
<feature type="region of interest" description="Disordered" evidence="15">
    <location>
        <begin position="51"/>
        <end position="71"/>
    </location>
</feature>
<keyword evidence="14" id="KW-0175">Coiled coil</keyword>
<dbReference type="InterPro" id="IPR043151">
    <property type="entry name" value="BAH_sf"/>
</dbReference>
<feature type="coiled-coil region" evidence="14">
    <location>
        <begin position="821"/>
        <end position="848"/>
    </location>
</feature>
<dbReference type="InterPro" id="IPR001487">
    <property type="entry name" value="Bromodomain"/>
</dbReference>
<dbReference type="InterPro" id="IPR036427">
    <property type="entry name" value="Bromodomain-like_sf"/>
</dbReference>
<feature type="region of interest" description="Disordered" evidence="15">
    <location>
        <begin position="870"/>
        <end position="891"/>
    </location>
</feature>
<feature type="compositionally biased region" description="Basic and acidic residues" evidence="15">
    <location>
        <begin position="1213"/>
        <end position="1229"/>
    </location>
</feature>
<evidence type="ECO:0008006" key="23">
    <source>
        <dbReference type="Google" id="ProtNLM"/>
    </source>
</evidence>
<feature type="compositionally biased region" description="Basic and acidic residues" evidence="15">
    <location>
        <begin position="258"/>
        <end position="281"/>
    </location>
</feature>
<dbReference type="GO" id="GO:0003682">
    <property type="term" value="F:chromatin binding"/>
    <property type="evidence" value="ECO:0007669"/>
    <property type="project" value="InterPro"/>
</dbReference>
<evidence type="ECO:0000259" key="16">
    <source>
        <dbReference type="PROSITE" id="PS50014"/>
    </source>
</evidence>
<feature type="region of interest" description="Disordered" evidence="15">
    <location>
        <begin position="738"/>
        <end position="759"/>
    </location>
</feature>
<evidence type="ECO:0000313" key="22">
    <source>
        <dbReference type="Proteomes" id="UP001159042"/>
    </source>
</evidence>
<keyword evidence="7" id="KW-0479">Metal-binding</keyword>
<feature type="region of interest" description="Disordered" evidence="15">
    <location>
        <begin position="1194"/>
        <end position="1229"/>
    </location>
</feature>
<evidence type="ECO:0000256" key="8">
    <source>
        <dbReference type="ARBA" id="ARBA00022771"/>
    </source>
</evidence>
<feature type="compositionally biased region" description="Basic and acidic residues" evidence="15">
    <location>
        <begin position="804"/>
        <end position="814"/>
    </location>
</feature>